<dbReference type="Proteomes" id="UP000053424">
    <property type="component" value="Unassembled WGS sequence"/>
</dbReference>
<gene>
    <name evidence="2" type="ORF">M413DRAFT_438710</name>
</gene>
<reference evidence="3" key="2">
    <citation type="submission" date="2015-01" db="EMBL/GenBank/DDBJ databases">
        <title>Evolutionary Origins and Diversification of the Mycorrhizal Mutualists.</title>
        <authorList>
            <consortium name="DOE Joint Genome Institute"/>
            <consortium name="Mycorrhizal Genomics Consortium"/>
            <person name="Kohler A."/>
            <person name="Kuo A."/>
            <person name="Nagy L.G."/>
            <person name="Floudas D."/>
            <person name="Copeland A."/>
            <person name="Barry K.W."/>
            <person name="Cichocki N."/>
            <person name="Veneault-Fourrey C."/>
            <person name="LaButti K."/>
            <person name="Lindquist E.A."/>
            <person name="Lipzen A."/>
            <person name="Lundell T."/>
            <person name="Morin E."/>
            <person name="Murat C."/>
            <person name="Riley R."/>
            <person name="Ohm R."/>
            <person name="Sun H."/>
            <person name="Tunlid A."/>
            <person name="Henrissat B."/>
            <person name="Grigoriev I.V."/>
            <person name="Hibbett D.S."/>
            <person name="Martin F."/>
        </authorList>
    </citation>
    <scope>NUCLEOTIDE SEQUENCE [LARGE SCALE GENOMIC DNA]</scope>
    <source>
        <strain evidence="3">h7</strain>
    </source>
</reference>
<reference evidence="2 3" key="1">
    <citation type="submission" date="2014-04" db="EMBL/GenBank/DDBJ databases">
        <authorList>
            <consortium name="DOE Joint Genome Institute"/>
            <person name="Kuo A."/>
            <person name="Gay G."/>
            <person name="Dore J."/>
            <person name="Kohler A."/>
            <person name="Nagy L.G."/>
            <person name="Floudas D."/>
            <person name="Copeland A."/>
            <person name="Barry K.W."/>
            <person name="Cichocki N."/>
            <person name="Veneault-Fourrey C."/>
            <person name="LaButti K."/>
            <person name="Lindquist E.A."/>
            <person name="Lipzen A."/>
            <person name="Lundell T."/>
            <person name="Morin E."/>
            <person name="Murat C."/>
            <person name="Sun H."/>
            <person name="Tunlid A."/>
            <person name="Henrissat B."/>
            <person name="Grigoriev I.V."/>
            <person name="Hibbett D.S."/>
            <person name="Martin F."/>
            <person name="Nordberg H.P."/>
            <person name="Cantor M.N."/>
            <person name="Hua S.X."/>
        </authorList>
    </citation>
    <scope>NUCLEOTIDE SEQUENCE [LARGE SCALE GENOMIC DNA]</scope>
    <source>
        <strain evidence="3">h7</strain>
    </source>
</reference>
<dbReference type="HOGENOM" id="CLU_2622288_0_0_1"/>
<accession>A0A0C3CZD8</accession>
<sequence length="78" mass="8609">MQEKEIPGRNRSGCGGTLGMADNISGPSASHKGQIENLTRQNQSKYVWLDSAQFLSPQVRYNENEKGKNEATEKLANV</sequence>
<dbReference type="EMBL" id="KN831768">
    <property type="protein sequence ID" value="KIM49524.1"/>
    <property type="molecule type" value="Genomic_DNA"/>
</dbReference>
<keyword evidence="3" id="KW-1185">Reference proteome</keyword>
<organism evidence="2 3">
    <name type="scientific">Hebeloma cylindrosporum</name>
    <dbReference type="NCBI Taxonomy" id="76867"/>
    <lineage>
        <taxon>Eukaryota</taxon>
        <taxon>Fungi</taxon>
        <taxon>Dikarya</taxon>
        <taxon>Basidiomycota</taxon>
        <taxon>Agaricomycotina</taxon>
        <taxon>Agaricomycetes</taxon>
        <taxon>Agaricomycetidae</taxon>
        <taxon>Agaricales</taxon>
        <taxon>Agaricineae</taxon>
        <taxon>Hymenogastraceae</taxon>
        <taxon>Hebeloma</taxon>
    </lineage>
</organism>
<feature type="region of interest" description="Disordered" evidence="1">
    <location>
        <begin position="1"/>
        <end position="32"/>
    </location>
</feature>
<proteinExistence type="predicted"/>
<evidence type="ECO:0000313" key="3">
    <source>
        <dbReference type="Proteomes" id="UP000053424"/>
    </source>
</evidence>
<evidence type="ECO:0000256" key="1">
    <source>
        <dbReference type="SAM" id="MobiDB-lite"/>
    </source>
</evidence>
<dbReference type="AlphaFoldDB" id="A0A0C3CZD8"/>
<evidence type="ECO:0000313" key="2">
    <source>
        <dbReference type="EMBL" id="KIM49524.1"/>
    </source>
</evidence>
<protein>
    <submittedName>
        <fullName evidence="2">Uncharacterized protein</fullName>
    </submittedName>
</protein>
<name>A0A0C3CZD8_HEBCY</name>